<dbReference type="Proteomes" id="UP000318103">
    <property type="component" value="Unassembled WGS sequence"/>
</dbReference>
<evidence type="ECO:0000313" key="3">
    <source>
        <dbReference type="Proteomes" id="UP000318103"/>
    </source>
</evidence>
<feature type="compositionally biased region" description="Low complexity" evidence="1">
    <location>
        <begin position="163"/>
        <end position="173"/>
    </location>
</feature>
<evidence type="ECO:0000313" key="2">
    <source>
        <dbReference type="EMBL" id="TQK97157.1"/>
    </source>
</evidence>
<proteinExistence type="predicted"/>
<feature type="region of interest" description="Disordered" evidence="1">
    <location>
        <begin position="158"/>
        <end position="244"/>
    </location>
</feature>
<keyword evidence="3" id="KW-1185">Reference proteome</keyword>
<feature type="region of interest" description="Disordered" evidence="1">
    <location>
        <begin position="1"/>
        <end position="34"/>
    </location>
</feature>
<evidence type="ECO:0000256" key="1">
    <source>
        <dbReference type="SAM" id="MobiDB-lite"/>
    </source>
</evidence>
<accession>A0A542UDJ5</accession>
<comment type="caution">
    <text evidence="2">The sequence shown here is derived from an EMBL/GenBank/DDBJ whole genome shotgun (WGS) entry which is preliminary data.</text>
</comment>
<protein>
    <submittedName>
        <fullName evidence="2">Uncharacterized protein</fullName>
    </submittedName>
</protein>
<dbReference type="AlphaFoldDB" id="A0A542UDJ5"/>
<dbReference type="EMBL" id="VFNX01000001">
    <property type="protein sequence ID" value="TQK97157.1"/>
    <property type="molecule type" value="Genomic_DNA"/>
</dbReference>
<sequence>MPAPAGPGAGRPFVRSRCRPSSSPAPMPAGLPRPDAPRHLVLVRAVPTARSRCRSSPFTVLVPAVPLCGLGACQRLLRSWCRPSSSPAPMPAGLPRPDAPRHLVLVRAVPTARSRCRSSPFTVLVPAVPLCGLGACQRLLRSWCRPFPRMASMPAVILSGPDASRPSTPRRPSSPGPGAGRSPVRPRGPPASSAAPMPAVPPRPRRPRPVTPRPAAPAETGSTGCPGWRRRLRQLFGAERRGGG</sequence>
<feature type="compositionally biased region" description="Low complexity" evidence="1">
    <location>
        <begin position="180"/>
        <end position="197"/>
    </location>
</feature>
<feature type="compositionally biased region" description="Low complexity" evidence="1">
    <location>
        <begin position="10"/>
        <end position="22"/>
    </location>
</feature>
<gene>
    <name evidence="2" type="ORF">FB563_2114</name>
</gene>
<reference evidence="2 3" key="1">
    <citation type="submission" date="2019-06" db="EMBL/GenBank/DDBJ databases">
        <title>Sequencing the genomes of 1000 actinobacteria strains.</title>
        <authorList>
            <person name="Klenk H.-P."/>
        </authorList>
    </citation>
    <scope>NUCLEOTIDE SEQUENCE [LARGE SCALE GENOMIC DNA]</scope>
    <source>
        <strain evidence="2 3">DSM 41929</strain>
    </source>
</reference>
<organism evidence="2 3">
    <name type="scientific">Streptomyces puniciscabiei</name>
    <dbReference type="NCBI Taxonomy" id="164348"/>
    <lineage>
        <taxon>Bacteria</taxon>
        <taxon>Bacillati</taxon>
        <taxon>Actinomycetota</taxon>
        <taxon>Actinomycetes</taxon>
        <taxon>Kitasatosporales</taxon>
        <taxon>Streptomycetaceae</taxon>
        <taxon>Streptomyces</taxon>
    </lineage>
</organism>
<name>A0A542UDJ5_9ACTN</name>